<gene>
    <name evidence="3" type="ORF">I7X12_05350</name>
</gene>
<evidence type="ECO:0000313" key="3">
    <source>
        <dbReference type="EMBL" id="QPV64056.1"/>
    </source>
</evidence>
<proteinExistence type="predicted"/>
<dbReference type="InterPro" id="IPR002641">
    <property type="entry name" value="PNPLA_dom"/>
</dbReference>
<dbReference type="AlphaFoldDB" id="A0A7T3G0D3"/>
<evidence type="ECO:0000259" key="2">
    <source>
        <dbReference type="PROSITE" id="PS51635"/>
    </source>
</evidence>
<dbReference type="InterPro" id="IPR016035">
    <property type="entry name" value="Acyl_Trfase/lysoPLipase"/>
</dbReference>
<dbReference type="RefSeq" id="WP_198062831.1">
    <property type="nucleotide sequence ID" value="NZ_CP065856.1"/>
</dbReference>
<dbReference type="SUPFAM" id="SSF52151">
    <property type="entry name" value="FabD/lysophospholipase-like"/>
    <property type="match status" value="1"/>
</dbReference>
<reference evidence="3 4" key="1">
    <citation type="submission" date="2020-12" db="EMBL/GenBank/DDBJ databases">
        <title>Halosimplex halophilum sp. nov. and Halosimplex salinum sp. nov., two new members of the genus Halosimplex.</title>
        <authorList>
            <person name="Cui H.L."/>
        </authorList>
    </citation>
    <scope>NUCLEOTIDE SEQUENCE [LARGE SCALE GENOMIC DNA]</scope>
    <source>
        <strain evidence="3 4">YGH94</strain>
    </source>
</reference>
<dbReference type="Proteomes" id="UP000595001">
    <property type="component" value="Chromosome"/>
</dbReference>
<name>A0A7T3G0D3_9EURY</name>
<dbReference type="OrthoDB" id="371677at2157"/>
<dbReference type="PROSITE" id="PS51635">
    <property type="entry name" value="PNPLA"/>
    <property type="match status" value="1"/>
</dbReference>
<sequence>MEPDTTVALACQGGGSHTAFAGGALAELFEGLPAGYAVEGLSGTSGGAITAAAAWDALRADGPTAVPERVADLWADVAVDSVTERTVNDLGVWTVELAAAGAPLPSVSPYANPAAWAGRAQLRALVERHVEFGRRVEPGDPRLFVSAVDVLDGRFRTFDERAVTPEVLLASAAAPQVFPAVDLDGVPHWDGLFAQNPPIEPFLVEPDDVADKPDEIWVVRVNPARRESEPRSERAIADRRDELAADISLTEQIDFVEQVTEWVEAEWLPRSAYKPVTVRQLVLSKPLSLASRVDRDPDLIDDLFERGRAAAVDLLGELD</sequence>
<organism evidence="3 4">
    <name type="scientific">Halosimplex litoreum</name>
    <dbReference type="NCBI Taxonomy" id="1198301"/>
    <lineage>
        <taxon>Archaea</taxon>
        <taxon>Methanobacteriati</taxon>
        <taxon>Methanobacteriota</taxon>
        <taxon>Stenosarchaea group</taxon>
        <taxon>Halobacteria</taxon>
        <taxon>Halobacteriales</taxon>
        <taxon>Haloarculaceae</taxon>
        <taxon>Halosimplex</taxon>
    </lineage>
</organism>
<keyword evidence="1" id="KW-0443">Lipid metabolism</keyword>
<evidence type="ECO:0000313" key="4">
    <source>
        <dbReference type="Proteomes" id="UP000595001"/>
    </source>
</evidence>
<protein>
    <submittedName>
        <fullName evidence="3">Patatin-like phospholipase family protein</fullName>
    </submittedName>
</protein>
<dbReference type="Pfam" id="PF01734">
    <property type="entry name" value="Patatin"/>
    <property type="match status" value="1"/>
</dbReference>
<accession>A0A7T3G0D3</accession>
<dbReference type="KEGG" id="hlt:I7X12_05350"/>
<dbReference type="Gene3D" id="3.40.1090.10">
    <property type="entry name" value="Cytosolic phospholipase A2 catalytic domain"/>
    <property type="match status" value="2"/>
</dbReference>
<feature type="domain" description="PNPLA" evidence="2">
    <location>
        <begin position="9"/>
        <end position="203"/>
    </location>
</feature>
<dbReference type="GO" id="GO:0006629">
    <property type="term" value="P:lipid metabolic process"/>
    <property type="evidence" value="ECO:0007669"/>
    <property type="project" value="UniProtKB-KW"/>
</dbReference>
<evidence type="ECO:0000256" key="1">
    <source>
        <dbReference type="ARBA" id="ARBA00023098"/>
    </source>
</evidence>
<keyword evidence="4" id="KW-1185">Reference proteome</keyword>
<dbReference type="GeneID" id="60587897"/>
<dbReference type="EMBL" id="CP065856">
    <property type="protein sequence ID" value="QPV64056.1"/>
    <property type="molecule type" value="Genomic_DNA"/>
</dbReference>